<dbReference type="EMBL" id="DXES01000163">
    <property type="protein sequence ID" value="HIX66076.1"/>
    <property type="molecule type" value="Genomic_DNA"/>
</dbReference>
<protein>
    <recommendedName>
        <fullName evidence="3">AlgX/AlgJ SGNH hydrolase-like domain-containing protein</fullName>
    </recommendedName>
</protein>
<sequence>MAVFKKYPLLLLFTVFMVVLSVVDPLFSSRVESEMENRKLAQRPQMTLQSLLAREENQKYSYRYEQYVNDQFVGRDAWITLKSVSESALGKIENNGIVYGDEHRMFEYYPSTDQQRLDMNVEFLTRFTETWQDRIPLTVALVPSSYMVYVDDLPAGLPNLDQQAAIQGIYSQFSSRVNTLDLLPMLEGQAEGEDLYYKTDHHWTTWGAYQTYRAFVESRGLQAVSWEDLAPLERQVEDFYGTYYSKCKLFSAQPDTITYFDIPTTSVTVAGEPREGLYDASKWPVRDKYAAFLWGNNDLMVIRSDNNLNHRAGETSRILVVKDSYGNSLIPFLTYSYDEIYVVDLRFLTQSMTELVSSTQFDDLLILYSFMNFASDSNLTYLNR</sequence>
<accession>A0A9D1WSK4</accession>
<dbReference type="Proteomes" id="UP000886800">
    <property type="component" value="Unassembled WGS sequence"/>
</dbReference>
<dbReference type="InterPro" id="IPR025945">
    <property type="entry name" value="DHHW"/>
</dbReference>
<evidence type="ECO:0008006" key="3">
    <source>
        <dbReference type="Google" id="ProtNLM"/>
    </source>
</evidence>
<organism evidence="1 2">
    <name type="scientific">Candidatus Anaerotruncus excrementipullorum</name>
    <dbReference type="NCBI Taxonomy" id="2838465"/>
    <lineage>
        <taxon>Bacteria</taxon>
        <taxon>Bacillati</taxon>
        <taxon>Bacillota</taxon>
        <taxon>Clostridia</taxon>
        <taxon>Eubacteriales</taxon>
        <taxon>Oscillospiraceae</taxon>
        <taxon>Anaerotruncus</taxon>
    </lineage>
</organism>
<reference evidence="1" key="2">
    <citation type="submission" date="2021-04" db="EMBL/GenBank/DDBJ databases">
        <authorList>
            <person name="Gilroy R."/>
        </authorList>
    </citation>
    <scope>NUCLEOTIDE SEQUENCE</scope>
    <source>
        <strain evidence="1">CHK188-5543</strain>
    </source>
</reference>
<comment type="caution">
    <text evidence="1">The sequence shown here is derived from an EMBL/GenBank/DDBJ whole genome shotgun (WGS) entry which is preliminary data.</text>
</comment>
<reference evidence="1" key="1">
    <citation type="journal article" date="2021" name="PeerJ">
        <title>Extensive microbial diversity within the chicken gut microbiome revealed by metagenomics and culture.</title>
        <authorList>
            <person name="Gilroy R."/>
            <person name="Ravi A."/>
            <person name="Getino M."/>
            <person name="Pursley I."/>
            <person name="Horton D.L."/>
            <person name="Alikhan N.F."/>
            <person name="Baker D."/>
            <person name="Gharbi K."/>
            <person name="Hall N."/>
            <person name="Watson M."/>
            <person name="Adriaenssens E.M."/>
            <person name="Foster-Nyarko E."/>
            <person name="Jarju S."/>
            <person name="Secka A."/>
            <person name="Antonio M."/>
            <person name="Oren A."/>
            <person name="Chaudhuri R.R."/>
            <person name="La Ragione R."/>
            <person name="Hildebrand F."/>
            <person name="Pallen M.J."/>
        </authorList>
    </citation>
    <scope>NUCLEOTIDE SEQUENCE</scope>
    <source>
        <strain evidence="1">CHK188-5543</strain>
    </source>
</reference>
<dbReference type="Pfam" id="PF14286">
    <property type="entry name" value="DHHW"/>
    <property type="match status" value="1"/>
</dbReference>
<proteinExistence type="predicted"/>
<dbReference type="AlphaFoldDB" id="A0A9D1WSK4"/>
<name>A0A9D1WSK4_9FIRM</name>
<evidence type="ECO:0000313" key="1">
    <source>
        <dbReference type="EMBL" id="HIX66076.1"/>
    </source>
</evidence>
<evidence type="ECO:0000313" key="2">
    <source>
        <dbReference type="Proteomes" id="UP000886800"/>
    </source>
</evidence>
<gene>
    <name evidence="1" type="ORF">H9736_07485</name>
</gene>